<dbReference type="Gene3D" id="3.30.420.10">
    <property type="entry name" value="Ribonuclease H-like superfamily/Ribonuclease H"/>
    <property type="match status" value="1"/>
</dbReference>
<feature type="domain" description="RNase H type-1" evidence="2">
    <location>
        <begin position="867"/>
        <end position="996"/>
    </location>
</feature>
<feature type="region of interest" description="Disordered" evidence="1">
    <location>
        <begin position="224"/>
        <end position="246"/>
    </location>
</feature>
<evidence type="ECO:0000256" key="1">
    <source>
        <dbReference type="SAM" id="MobiDB-lite"/>
    </source>
</evidence>
<dbReference type="PANTHER" id="PTHR48475">
    <property type="entry name" value="RIBONUCLEASE H"/>
    <property type="match status" value="1"/>
</dbReference>
<comment type="caution">
    <text evidence="3">The sequence shown here is derived from an EMBL/GenBank/DDBJ whole genome shotgun (WGS) entry which is preliminary data.</text>
</comment>
<dbReference type="Gene3D" id="3.10.10.10">
    <property type="entry name" value="HIV Type 1 Reverse Transcriptase, subunit A, domain 1"/>
    <property type="match status" value="1"/>
</dbReference>
<feature type="compositionally biased region" description="Basic and acidic residues" evidence="1">
    <location>
        <begin position="224"/>
        <end position="245"/>
    </location>
</feature>
<reference evidence="3 4" key="1">
    <citation type="submission" date="2019-05" db="EMBL/GenBank/DDBJ databases">
        <title>Mikania micrantha, genome provides insights into the molecular mechanism of rapid growth.</title>
        <authorList>
            <person name="Liu B."/>
        </authorList>
    </citation>
    <scope>NUCLEOTIDE SEQUENCE [LARGE SCALE GENOMIC DNA]</scope>
    <source>
        <strain evidence="3">NLD-2019</strain>
        <tissue evidence="3">Leaf</tissue>
    </source>
</reference>
<dbReference type="SUPFAM" id="SSF56672">
    <property type="entry name" value="DNA/RNA polymerases"/>
    <property type="match status" value="1"/>
</dbReference>
<dbReference type="Pfam" id="PF00078">
    <property type="entry name" value="RVT_1"/>
    <property type="match status" value="1"/>
</dbReference>
<dbReference type="InterPro" id="IPR012337">
    <property type="entry name" value="RNaseH-like_sf"/>
</dbReference>
<dbReference type="InterPro" id="IPR036397">
    <property type="entry name" value="RNaseH_sf"/>
</dbReference>
<dbReference type="InterPro" id="IPR000477">
    <property type="entry name" value="RT_dom"/>
</dbReference>
<evidence type="ECO:0000313" key="4">
    <source>
        <dbReference type="Proteomes" id="UP000326396"/>
    </source>
</evidence>
<proteinExistence type="predicted"/>
<dbReference type="OrthoDB" id="1738821at2759"/>
<dbReference type="InterPro" id="IPR043128">
    <property type="entry name" value="Rev_trsase/Diguanyl_cyclase"/>
</dbReference>
<dbReference type="GO" id="GO:0003676">
    <property type="term" value="F:nucleic acid binding"/>
    <property type="evidence" value="ECO:0007669"/>
    <property type="project" value="InterPro"/>
</dbReference>
<gene>
    <name evidence="3" type="ORF">E3N88_27069</name>
</gene>
<dbReference type="AlphaFoldDB" id="A0A5N6MVT6"/>
<organism evidence="3 4">
    <name type="scientific">Mikania micrantha</name>
    <name type="common">bitter vine</name>
    <dbReference type="NCBI Taxonomy" id="192012"/>
    <lineage>
        <taxon>Eukaryota</taxon>
        <taxon>Viridiplantae</taxon>
        <taxon>Streptophyta</taxon>
        <taxon>Embryophyta</taxon>
        <taxon>Tracheophyta</taxon>
        <taxon>Spermatophyta</taxon>
        <taxon>Magnoliopsida</taxon>
        <taxon>eudicotyledons</taxon>
        <taxon>Gunneridae</taxon>
        <taxon>Pentapetalae</taxon>
        <taxon>asterids</taxon>
        <taxon>campanulids</taxon>
        <taxon>Asterales</taxon>
        <taxon>Asteraceae</taxon>
        <taxon>Asteroideae</taxon>
        <taxon>Heliantheae alliance</taxon>
        <taxon>Eupatorieae</taxon>
        <taxon>Mikania</taxon>
    </lineage>
</organism>
<protein>
    <recommendedName>
        <fullName evidence="2">RNase H type-1 domain-containing protein</fullName>
    </recommendedName>
</protein>
<dbReference type="InterPro" id="IPR041577">
    <property type="entry name" value="RT_RNaseH_2"/>
</dbReference>
<dbReference type="CDD" id="cd09279">
    <property type="entry name" value="RNase_HI_like"/>
    <property type="match status" value="1"/>
</dbReference>
<dbReference type="Pfam" id="PF13456">
    <property type="entry name" value="RVT_3"/>
    <property type="match status" value="1"/>
</dbReference>
<dbReference type="CDD" id="cd01647">
    <property type="entry name" value="RT_LTR"/>
    <property type="match status" value="1"/>
</dbReference>
<dbReference type="GO" id="GO:0004523">
    <property type="term" value="F:RNA-DNA hybrid ribonuclease activity"/>
    <property type="evidence" value="ECO:0007669"/>
    <property type="project" value="InterPro"/>
</dbReference>
<sequence length="1108" mass="124250">METPVLQPTSIETPVSFPLTGLSVDNHTMIPSLPLDLSHSLGHYNTGVMMASQGYRTEVMAGSVNPLTEPFPFIFPPSGQMAVSAVGLNQTTAPPTNGGVWKKSPPRQQNKYPRYTSLAEKRPSHRSHDTYRPYGRSGSGYEEDTSRNMQFTALTKSPKEILATEEARFNFRPPKPMPKNTERQSNKFCDFHGDVGHHTNDCFQLKKRIEAAVKSGELAHLVKDIKEKKGTPNKQQNDKEKKNKEILMVSVGESPDDRKRRDQEEWMARKIKFPAIRPERKSSVHPLGEITLGVTMGTEKFNRTEELTFLVIRAPSRYNVIIGRPGISAFGAIVSTAHEMVKFPTKTGICTIYNGKETYLTEAADVTKLSINPLFPDQLINIGPTLDTSRRSQLVRLLRNNVDVFAWTPSDMTGVPRKKAEHKLEIREGSKPVTKKKRGMAIERSEAIKTEVTKLVTAGILREVPYHTWIANPVMVRKQDGTWRMCVDFKDLNKACPKDCYPLPEIDAKVDAIAGFKFKCFLDAYKGYHQVQMRLCDEEKTAFYTPKGIFCYTKMPFGLKNAGATYQRLVDSAFQCQVGRNMEAYVDDLVIKSNSEEEMMHDIEETFGNLRKINMKLNPSKCSFGFEEGKFLGHVVSRQDIKANPEKLRAVQQLKSPKNKKEVQSLNGKLGALHRFLSKLAERSLPFFQTLKSCGTTFQWSDEAEKAFQDMKQYIADIPSLVAPVMSEHMLLYVAVGGEAISSVLVVERSGTQLPVYFLSRVLREAETRYPEIEKAVLAIVHTARRLRRYFQAHHINVLTNLPIREVLQKPESSGRLAKWAIELGEHGLTYLPRTAIKGQVLADFIMEGTTSKPPEGQVLSISSGTKEEGWVLYTDGASNMEGSGAGLILIDPAGVELTYALRLAFPSTNNEAEYEALIAGLQLAVKMNVQVLQANVDSLLVANQVNGSYETKGDKMKKYLAKTKSVLQLIPKWQVNQIARSQNKKADALSKLASVVFAHLTKTVLVEVVTERAIQHEEVQSAVLEEESWMTPIQDYLSTGMLPDNKDEATRLKLKAAQYILDDASYQHEITSMLFCTNIEYIVSQPTVEQPNKIAPRDPALTYPCKG</sequence>
<name>A0A5N6MVT6_9ASTR</name>
<dbReference type="InterPro" id="IPR043502">
    <property type="entry name" value="DNA/RNA_pol_sf"/>
</dbReference>
<feature type="region of interest" description="Disordered" evidence="1">
    <location>
        <begin position="119"/>
        <end position="144"/>
    </location>
</feature>
<dbReference type="Proteomes" id="UP000326396">
    <property type="component" value="Linkage Group LG4"/>
</dbReference>
<accession>A0A5N6MVT6</accession>
<keyword evidence="4" id="KW-1185">Reference proteome</keyword>
<dbReference type="Gene3D" id="3.30.70.270">
    <property type="match status" value="2"/>
</dbReference>
<dbReference type="EMBL" id="SZYD01000014">
    <property type="protein sequence ID" value="KAD4178478.1"/>
    <property type="molecule type" value="Genomic_DNA"/>
</dbReference>
<evidence type="ECO:0000313" key="3">
    <source>
        <dbReference type="EMBL" id="KAD4178478.1"/>
    </source>
</evidence>
<dbReference type="SUPFAM" id="SSF53098">
    <property type="entry name" value="Ribonuclease H-like"/>
    <property type="match status" value="1"/>
</dbReference>
<dbReference type="PANTHER" id="PTHR48475:SF2">
    <property type="entry name" value="RIBONUCLEASE H"/>
    <property type="match status" value="1"/>
</dbReference>
<dbReference type="PROSITE" id="PS50879">
    <property type="entry name" value="RNASE_H_1"/>
    <property type="match status" value="1"/>
</dbReference>
<dbReference type="Pfam" id="PF17919">
    <property type="entry name" value="RT_RNaseH_2"/>
    <property type="match status" value="1"/>
</dbReference>
<feature type="compositionally biased region" description="Basic and acidic residues" evidence="1">
    <location>
        <begin position="119"/>
        <end position="131"/>
    </location>
</feature>
<evidence type="ECO:0000259" key="2">
    <source>
        <dbReference type="PROSITE" id="PS50879"/>
    </source>
</evidence>
<dbReference type="InterPro" id="IPR002156">
    <property type="entry name" value="RNaseH_domain"/>
</dbReference>